<comment type="caution">
    <text evidence="8">The sequence shown here is derived from an EMBL/GenBank/DDBJ whole genome shotgun (WGS) entry which is preliminary data.</text>
</comment>
<keyword evidence="9" id="KW-1185">Reference proteome</keyword>
<evidence type="ECO:0000256" key="5">
    <source>
        <dbReference type="ARBA" id="ARBA00023316"/>
    </source>
</evidence>
<dbReference type="EMBL" id="CAMAPF010001029">
    <property type="protein sequence ID" value="CAH9141296.1"/>
    <property type="molecule type" value="Genomic_DNA"/>
</dbReference>
<dbReference type="GO" id="GO:0052793">
    <property type="term" value="F:pectin acetylesterase activity"/>
    <property type="evidence" value="ECO:0007669"/>
    <property type="project" value="TreeGrafter"/>
</dbReference>
<dbReference type="GO" id="GO:0009505">
    <property type="term" value="C:plant-type cell wall"/>
    <property type="evidence" value="ECO:0007669"/>
    <property type="project" value="TreeGrafter"/>
</dbReference>
<dbReference type="EMBL" id="CAMAPF010000344">
    <property type="protein sequence ID" value="CAH9117023.1"/>
    <property type="molecule type" value="Genomic_DNA"/>
</dbReference>
<protein>
    <recommendedName>
        <fullName evidence="6">Pectin acetylesterase</fullName>
        <ecNumber evidence="6">3.1.1.-</ecNumber>
    </recommendedName>
</protein>
<evidence type="ECO:0000256" key="2">
    <source>
        <dbReference type="ARBA" id="ARBA00004191"/>
    </source>
</evidence>
<dbReference type="AlphaFoldDB" id="A0AAV0G060"/>
<comment type="subcellular location">
    <subcellularLocation>
        <location evidence="2 6">Secreted</location>
        <location evidence="2 6">Cell wall</location>
    </subcellularLocation>
</comment>
<sequence>MSRPSLCFFPQYFLPTIKTPVFIVMSAFDQIQIRYNLLPADEICLLNHNCTYERLEAMQDLRKHVLFALPKACPLERGLWITSCIAHDIPYDWNKTFPQVLRDWYINKSYLPVIDGSDTPKNCTLQGISPHHPHT</sequence>
<keyword evidence="5 6" id="KW-0961">Cell wall biogenesis/degradation</keyword>
<dbReference type="InterPro" id="IPR004963">
    <property type="entry name" value="PAE/NOTUM"/>
</dbReference>
<name>A0AAV0G060_9ASTE</name>
<keyword evidence="4 6" id="KW-0134">Cell wall</keyword>
<comment type="function">
    <text evidence="1 6">Hydrolyzes acetyl esters in homogalacturonan regions of pectin. In type I primary cell wall, galacturonic acid residues of pectin can be acetylated at the O-2 and O-3 positions. Decreasing the degree of acetylation of pectin gels in vitro alters their physical properties.</text>
</comment>
<dbReference type="Proteomes" id="UP001152523">
    <property type="component" value="Unassembled WGS sequence"/>
</dbReference>
<dbReference type="PANTHER" id="PTHR21562:SF65">
    <property type="entry name" value="PECTIN ACETYLESTERASE"/>
    <property type="match status" value="1"/>
</dbReference>
<comment type="similarity">
    <text evidence="3 6">Belongs to the pectinacetylesterase family.</text>
</comment>
<dbReference type="GO" id="GO:0071555">
    <property type="term" value="P:cell wall organization"/>
    <property type="evidence" value="ECO:0007669"/>
    <property type="project" value="UniProtKB-KW"/>
</dbReference>
<evidence type="ECO:0000313" key="7">
    <source>
        <dbReference type="EMBL" id="CAH9117023.1"/>
    </source>
</evidence>
<evidence type="ECO:0000313" key="9">
    <source>
        <dbReference type="Proteomes" id="UP001152523"/>
    </source>
</evidence>
<dbReference type="Pfam" id="PF03283">
    <property type="entry name" value="PAE"/>
    <property type="match status" value="1"/>
</dbReference>
<evidence type="ECO:0000256" key="1">
    <source>
        <dbReference type="ARBA" id="ARBA00003534"/>
    </source>
</evidence>
<accession>A0AAV0G060</accession>
<evidence type="ECO:0000256" key="4">
    <source>
        <dbReference type="ARBA" id="ARBA00022512"/>
    </source>
</evidence>
<organism evidence="8 9">
    <name type="scientific">Cuscuta epithymum</name>
    <dbReference type="NCBI Taxonomy" id="186058"/>
    <lineage>
        <taxon>Eukaryota</taxon>
        <taxon>Viridiplantae</taxon>
        <taxon>Streptophyta</taxon>
        <taxon>Embryophyta</taxon>
        <taxon>Tracheophyta</taxon>
        <taxon>Spermatophyta</taxon>
        <taxon>Magnoliopsida</taxon>
        <taxon>eudicotyledons</taxon>
        <taxon>Gunneridae</taxon>
        <taxon>Pentapetalae</taxon>
        <taxon>asterids</taxon>
        <taxon>lamiids</taxon>
        <taxon>Solanales</taxon>
        <taxon>Convolvulaceae</taxon>
        <taxon>Cuscuteae</taxon>
        <taxon>Cuscuta</taxon>
        <taxon>Cuscuta subgen. Cuscuta</taxon>
    </lineage>
</organism>
<reference evidence="8" key="1">
    <citation type="submission" date="2022-07" db="EMBL/GenBank/DDBJ databases">
        <authorList>
            <person name="Macas J."/>
            <person name="Novak P."/>
            <person name="Neumann P."/>
        </authorList>
    </citation>
    <scope>NUCLEOTIDE SEQUENCE</scope>
</reference>
<evidence type="ECO:0000256" key="3">
    <source>
        <dbReference type="ARBA" id="ARBA00005784"/>
    </source>
</evidence>
<keyword evidence="6" id="KW-0378">Hydrolase</keyword>
<gene>
    <name evidence="7" type="ORF">CEPIT_LOCUS21722</name>
    <name evidence="8" type="ORF">CEPIT_LOCUS39014</name>
</gene>
<evidence type="ECO:0000256" key="6">
    <source>
        <dbReference type="RuleBase" id="RU363114"/>
    </source>
</evidence>
<dbReference type="EC" id="3.1.1.-" evidence="6"/>
<proteinExistence type="inferred from homology"/>
<keyword evidence="6" id="KW-0964">Secreted</keyword>
<dbReference type="PANTHER" id="PTHR21562">
    <property type="entry name" value="NOTUM-RELATED"/>
    <property type="match status" value="1"/>
</dbReference>
<evidence type="ECO:0000313" key="8">
    <source>
        <dbReference type="EMBL" id="CAH9141296.1"/>
    </source>
</evidence>